<name>A0AA37FLE8_AQUAC</name>
<dbReference type="EMBL" id="JAODZF010000005">
    <property type="protein sequence ID" value="MDH0142652.1"/>
    <property type="molecule type" value="Genomic_DNA"/>
</dbReference>
<dbReference type="EMBL" id="BPMT01000005">
    <property type="protein sequence ID" value="GIZ92741.1"/>
    <property type="molecule type" value="Genomic_DNA"/>
</dbReference>
<keyword evidence="1" id="KW-0732">Signal</keyword>
<organism evidence="2 5">
    <name type="scientific">Aquipseudomonas alcaligenes</name>
    <name type="common">Pseudomonas alcaligenes</name>
    <dbReference type="NCBI Taxonomy" id="43263"/>
    <lineage>
        <taxon>Bacteria</taxon>
        <taxon>Pseudomonadati</taxon>
        <taxon>Pseudomonadota</taxon>
        <taxon>Gammaproteobacteria</taxon>
        <taxon>Pseudomonadales</taxon>
        <taxon>Pseudomonadaceae</taxon>
        <taxon>Aquipseudomonas</taxon>
    </lineage>
</organism>
<reference evidence="2 6" key="1">
    <citation type="submission" date="2021-07" db="EMBL/GenBank/DDBJ databases">
        <title>Whole genome sequencing of carbapenem-resistant Pseudomonas spp. isolated in Japan.</title>
        <authorList>
            <person name="Suzuki M."/>
            <person name="Maehana S."/>
            <person name="Kitasato H."/>
        </authorList>
    </citation>
    <scope>NUCLEOTIDE SEQUENCE</scope>
    <source>
        <strain evidence="2">KAM435</strain>
        <strain evidence="3 6">KAM436</strain>
    </source>
</reference>
<evidence type="ECO:0000256" key="1">
    <source>
        <dbReference type="SAM" id="SignalP"/>
    </source>
</evidence>
<dbReference type="AlphaFoldDB" id="A0AA37FLE8"/>
<evidence type="ECO:0000313" key="6">
    <source>
        <dbReference type="Proteomes" id="UP000887228"/>
    </source>
</evidence>
<evidence type="ECO:0000313" key="4">
    <source>
        <dbReference type="EMBL" id="MDH0142652.1"/>
    </source>
</evidence>
<dbReference type="Proteomes" id="UP001158058">
    <property type="component" value="Unassembled WGS sequence"/>
</dbReference>
<evidence type="ECO:0000313" key="2">
    <source>
        <dbReference type="EMBL" id="GIZ88816.1"/>
    </source>
</evidence>
<keyword evidence="4" id="KW-0449">Lipoprotein</keyword>
<sequence length="199" mass="22514">MHMLSIRTFPLIAILSVVAMGGCTSVQVDPLVSAPHLMCIKHNPKVMVSDFVPVLQQGFSRHGIDTRLYEGAIPRAECSYLVTYSARRSWDFMPYLSQADIQILGPDRRKLASAEYHLRAKGGFSMMKWQGTETKMRPVIDQLLAGVEVAPKSPVVEAETPASNTSLSYEERLSMLEQEQLPYEEYMRRFKALNQEFGR</sequence>
<accession>A0AA37FLE8</accession>
<dbReference type="RefSeq" id="WP_237045916.1">
    <property type="nucleotide sequence ID" value="NZ_AP024354.1"/>
</dbReference>
<evidence type="ECO:0000313" key="5">
    <source>
        <dbReference type="Proteomes" id="UP000887212"/>
    </source>
</evidence>
<proteinExistence type="predicted"/>
<dbReference type="NCBIfam" id="NF040519">
    <property type="entry name" value="Sbal_3080_fam"/>
    <property type="match status" value="1"/>
</dbReference>
<reference evidence="4" key="2">
    <citation type="submission" date="2022-09" db="EMBL/GenBank/DDBJ databases">
        <title>Intensive care unit water sources are persistently colonized with multi-drug resistant bacteria and are the site of extensive horizontal gene transfer of antibiotic resistance genes.</title>
        <authorList>
            <person name="Diorio-Toth L."/>
        </authorList>
    </citation>
    <scope>NUCLEOTIDE SEQUENCE</scope>
    <source>
        <strain evidence="4">GD04146</strain>
    </source>
</reference>
<gene>
    <name evidence="2" type="ORF">KAM435_21430</name>
    <name evidence="3" type="ORF">KAM436_17090</name>
    <name evidence="4" type="ORF">N7380_10005</name>
</gene>
<dbReference type="EMBL" id="BPMS01000007">
    <property type="protein sequence ID" value="GIZ88816.1"/>
    <property type="molecule type" value="Genomic_DNA"/>
</dbReference>
<feature type="chain" id="PRO_5044470289" evidence="1">
    <location>
        <begin position="20"/>
        <end position="199"/>
    </location>
</feature>
<dbReference type="PROSITE" id="PS51257">
    <property type="entry name" value="PROKAR_LIPOPROTEIN"/>
    <property type="match status" value="1"/>
</dbReference>
<dbReference type="Proteomes" id="UP000887212">
    <property type="component" value="Unassembled WGS sequence"/>
</dbReference>
<feature type="signal peptide" evidence="1">
    <location>
        <begin position="1"/>
        <end position="19"/>
    </location>
</feature>
<dbReference type="Proteomes" id="UP000887228">
    <property type="component" value="Unassembled WGS sequence"/>
</dbReference>
<evidence type="ECO:0000313" key="3">
    <source>
        <dbReference type="EMBL" id="GIZ92741.1"/>
    </source>
</evidence>
<protein>
    <submittedName>
        <fullName evidence="4">Sbal_3080 family lipoprotein</fullName>
    </submittedName>
</protein>
<comment type="caution">
    <text evidence="2">The sequence shown here is derived from an EMBL/GenBank/DDBJ whole genome shotgun (WGS) entry which is preliminary data.</text>
</comment>